<feature type="region of interest" description="Disordered" evidence="1">
    <location>
        <begin position="248"/>
        <end position="269"/>
    </location>
</feature>
<comment type="caution">
    <text evidence="2">The sequence shown here is derived from an EMBL/GenBank/DDBJ whole genome shotgun (WGS) entry which is preliminary data.</text>
</comment>
<accession>A0AAV2HCM7</accession>
<feature type="non-terminal residue" evidence="2">
    <location>
        <position position="1"/>
    </location>
</feature>
<feature type="region of interest" description="Disordered" evidence="1">
    <location>
        <begin position="97"/>
        <end position="116"/>
    </location>
</feature>
<sequence>ISCLATVVFSIWPHTKMDMTEGNTEDDSKYAFLLGSALRNDDSEQLLMIYDSLIPKSISDLRLQSIKEGARQVSELPDHEFNKLVINARTFSLAPGRSSMNQYNRRSTTPPTNLLQNDISSSCIGSGTDLNLKSPILLHSSSPKLSRSFQDEDSGLASCKFSESLVGEANEEDRTGADDILLHCQTNHVRITPTFNPPYDEEVKIDSSTGDSSIESPRSETSVTHDEYNLMDEGTEMETLSYKETPQLCESVPPRQPTSSRSNHERNYWDYMPQNNVKELSDDESDDHPYQKQPVDKSINIDQYTRLEKDQPLYNGTSFSFDDSIRMGHHKDSQNAVDQLNLGLLDVNGNPKQKDLTYYSQLRKSPGGAENASLGTAILSSSARSALSGTEGTRQRKHRPKKDPVILAETVSDYKGNLPLEDILFFINGKVADKELSKETPTSNGAAKMESKTKKKQDRNNKKEKHGSFSEEKKDEGKVQTNAADISSELMAVSSASAIHSSDAGAKTDGGNFISNLKTDDFEVFKPAEKSNDLGEHSNLG</sequence>
<feature type="compositionally biased region" description="Polar residues" evidence="1">
    <location>
        <begin position="98"/>
        <end position="116"/>
    </location>
</feature>
<feature type="compositionally biased region" description="Basic and acidic residues" evidence="1">
    <location>
        <begin position="458"/>
        <end position="478"/>
    </location>
</feature>
<evidence type="ECO:0000313" key="3">
    <source>
        <dbReference type="Proteomes" id="UP001497497"/>
    </source>
</evidence>
<feature type="region of interest" description="Disordered" evidence="1">
    <location>
        <begin position="382"/>
        <end position="404"/>
    </location>
</feature>
<evidence type="ECO:0000256" key="1">
    <source>
        <dbReference type="SAM" id="MobiDB-lite"/>
    </source>
</evidence>
<organism evidence="2 3">
    <name type="scientific">Lymnaea stagnalis</name>
    <name type="common">Great pond snail</name>
    <name type="synonym">Helix stagnalis</name>
    <dbReference type="NCBI Taxonomy" id="6523"/>
    <lineage>
        <taxon>Eukaryota</taxon>
        <taxon>Metazoa</taxon>
        <taxon>Spiralia</taxon>
        <taxon>Lophotrochozoa</taxon>
        <taxon>Mollusca</taxon>
        <taxon>Gastropoda</taxon>
        <taxon>Heterobranchia</taxon>
        <taxon>Euthyneura</taxon>
        <taxon>Panpulmonata</taxon>
        <taxon>Hygrophila</taxon>
        <taxon>Lymnaeoidea</taxon>
        <taxon>Lymnaeidae</taxon>
        <taxon>Lymnaea</taxon>
    </lineage>
</organism>
<gene>
    <name evidence="2" type="ORF">GSLYS_00004041001</name>
</gene>
<reference evidence="2 3" key="1">
    <citation type="submission" date="2024-04" db="EMBL/GenBank/DDBJ databases">
        <authorList>
            <consortium name="Genoscope - CEA"/>
            <person name="William W."/>
        </authorList>
    </citation>
    <scope>NUCLEOTIDE SEQUENCE [LARGE SCALE GENOMIC DNA]</scope>
</reference>
<dbReference type="EMBL" id="CAXITT010000058">
    <property type="protein sequence ID" value="CAL1529908.1"/>
    <property type="molecule type" value="Genomic_DNA"/>
</dbReference>
<dbReference type="Proteomes" id="UP001497497">
    <property type="component" value="Unassembled WGS sequence"/>
</dbReference>
<proteinExistence type="predicted"/>
<dbReference type="AlphaFoldDB" id="A0AAV2HCM7"/>
<protein>
    <submittedName>
        <fullName evidence="2">Uncharacterized protein</fullName>
    </submittedName>
</protein>
<feature type="region of interest" description="Disordered" evidence="1">
    <location>
        <begin position="436"/>
        <end position="483"/>
    </location>
</feature>
<name>A0AAV2HCM7_LYMST</name>
<keyword evidence="3" id="KW-1185">Reference proteome</keyword>
<evidence type="ECO:0000313" key="2">
    <source>
        <dbReference type="EMBL" id="CAL1529908.1"/>
    </source>
</evidence>
<feature type="non-terminal residue" evidence="2">
    <location>
        <position position="541"/>
    </location>
</feature>